<sequence>MAQNSLFILLIALLIGVSCETDKKKKFQILRSKELTIKNRVHNQLLDIEKEQGWELLFDGKTLNGWHLYNKPDSTRFSAWEVQEGRIFCNATDETKVFGDLVTDKEFENYELVFDWQMAIRGNGGVFVNVQELPEYKATYETGPEYQLLEPEHMDTKTPMKRPGCLWGLSPQLNQVEAKPTGQWNTARIVQQEGKIQFYLNGVLTAEEDLTSKDWLTKINASGFKDAPGFGKATQGKIALQNWYFEAWFRNLKIREL</sequence>
<dbReference type="Proteomes" id="UP000276603">
    <property type="component" value="Unassembled WGS sequence"/>
</dbReference>
<evidence type="ECO:0000259" key="1">
    <source>
        <dbReference type="Pfam" id="PF06439"/>
    </source>
</evidence>
<accession>A0A3B0C9J7</accession>
<dbReference type="Pfam" id="PF06439">
    <property type="entry name" value="3keto-disac_hyd"/>
    <property type="match status" value="1"/>
</dbReference>
<dbReference type="InterPro" id="IPR010496">
    <property type="entry name" value="AL/BT2_dom"/>
</dbReference>
<proteinExistence type="predicted"/>
<keyword evidence="3" id="KW-1185">Reference proteome</keyword>
<gene>
    <name evidence="2" type="ORF">D7Z94_09590</name>
</gene>
<dbReference type="EMBL" id="RBCJ01000002">
    <property type="protein sequence ID" value="RKN81184.1"/>
    <property type="molecule type" value="Genomic_DNA"/>
</dbReference>
<evidence type="ECO:0000313" key="2">
    <source>
        <dbReference type="EMBL" id="RKN81184.1"/>
    </source>
</evidence>
<comment type="caution">
    <text evidence="2">The sequence shown here is derived from an EMBL/GenBank/DDBJ whole genome shotgun (WGS) entry which is preliminary data.</text>
</comment>
<reference evidence="2 3" key="1">
    <citation type="submission" date="2018-10" db="EMBL/GenBank/DDBJ databases">
        <title>Ulvibacterium marinum gen. nov., sp. nov., a novel marine bacterium of the family Flavobacteriaceae, isolated from a culture of the green alga Ulva prolifera.</title>
        <authorList>
            <person name="Zhang Z."/>
        </authorList>
    </citation>
    <scope>NUCLEOTIDE SEQUENCE [LARGE SCALE GENOMIC DNA]</scope>
    <source>
        <strain evidence="2 3">CCMM003</strain>
    </source>
</reference>
<dbReference type="RefSeq" id="WP_120711341.1">
    <property type="nucleotide sequence ID" value="NZ_RBCJ01000002.1"/>
</dbReference>
<dbReference type="OrthoDB" id="9806233at2"/>
<dbReference type="AlphaFoldDB" id="A0A3B0C9J7"/>
<organism evidence="2 3">
    <name type="scientific">Ulvibacterium marinum</name>
    <dbReference type="NCBI Taxonomy" id="2419782"/>
    <lineage>
        <taxon>Bacteria</taxon>
        <taxon>Pseudomonadati</taxon>
        <taxon>Bacteroidota</taxon>
        <taxon>Flavobacteriia</taxon>
        <taxon>Flavobacteriales</taxon>
        <taxon>Flavobacteriaceae</taxon>
        <taxon>Ulvibacterium</taxon>
    </lineage>
</organism>
<name>A0A3B0C9J7_9FLAO</name>
<evidence type="ECO:0000313" key="3">
    <source>
        <dbReference type="Proteomes" id="UP000276603"/>
    </source>
</evidence>
<dbReference type="GO" id="GO:0016787">
    <property type="term" value="F:hydrolase activity"/>
    <property type="evidence" value="ECO:0007669"/>
    <property type="project" value="InterPro"/>
</dbReference>
<feature type="domain" description="3-keto-alpha-glucoside-1,2-lyase/3-keto-2-hydroxy-glucal hydratase" evidence="1">
    <location>
        <begin position="53"/>
        <end position="255"/>
    </location>
</feature>
<protein>
    <submittedName>
        <fullName evidence="2">DUF1080 domain-containing protein</fullName>
    </submittedName>
</protein>
<dbReference type="Gene3D" id="2.60.120.560">
    <property type="entry name" value="Exo-inulinase, domain 1"/>
    <property type="match status" value="1"/>
</dbReference>